<sequence>MMIVAAFLCLVVRVHDGDGPVWCANGIKVRIAGVQAPDFESAEPCRRGKAAYICSDVQAARSQRIVEKLTLNRSMTCQPVGKSYQRVVARCTLADGRSLSCAVIASGAATRWDSYWRRYRMGGCS</sequence>
<organism evidence="1 2">
    <name type="scientific">Sphingomonas qilianensis</name>
    <dbReference type="NCBI Taxonomy" id="1736690"/>
    <lineage>
        <taxon>Bacteria</taxon>
        <taxon>Pseudomonadati</taxon>
        <taxon>Pseudomonadota</taxon>
        <taxon>Alphaproteobacteria</taxon>
        <taxon>Sphingomonadales</taxon>
        <taxon>Sphingomonadaceae</taxon>
        <taxon>Sphingomonas</taxon>
    </lineage>
</organism>
<gene>
    <name evidence="1" type="ORF">ABC969_16380</name>
</gene>
<dbReference type="Proteomes" id="UP001404104">
    <property type="component" value="Unassembled WGS sequence"/>
</dbReference>
<proteinExistence type="predicted"/>
<evidence type="ECO:0000313" key="1">
    <source>
        <dbReference type="EMBL" id="MEN2787991.1"/>
    </source>
</evidence>
<dbReference type="SUPFAM" id="SSF50199">
    <property type="entry name" value="Staphylococcal nuclease"/>
    <property type="match status" value="1"/>
</dbReference>
<dbReference type="InterPro" id="IPR035437">
    <property type="entry name" value="SNase_OB-fold_sf"/>
</dbReference>
<evidence type="ECO:0008006" key="3">
    <source>
        <dbReference type="Google" id="ProtNLM"/>
    </source>
</evidence>
<dbReference type="EMBL" id="JBDIMF010000009">
    <property type="protein sequence ID" value="MEN2787991.1"/>
    <property type="molecule type" value="Genomic_DNA"/>
</dbReference>
<accession>A0ABU9XWR0</accession>
<evidence type="ECO:0000313" key="2">
    <source>
        <dbReference type="Proteomes" id="UP001404104"/>
    </source>
</evidence>
<dbReference type="Gene3D" id="2.40.50.90">
    <property type="match status" value="1"/>
</dbReference>
<keyword evidence="2" id="KW-1185">Reference proteome</keyword>
<name>A0ABU9XWR0_9SPHN</name>
<dbReference type="RefSeq" id="WP_380808274.1">
    <property type="nucleotide sequence ID" value="NZ_JBHRXL010000004.1"/>
</dbReference>
<reference evidence="1 2" key="1">
    <citation type="submission" date="2024-05" db="EMBL/GenBank/DDBJ databases">
        <authorList>
            <person name="Liu Q."/>
            <person name="Xin Y.-H."/>
        </authorList>
    </citation>
    <scope>NUCLEOTIDE SEQUENCE [LARGE SCALE GENOMIC DNA]</scope>
    <source>
        <strain evidence="1 2">CGMCC 1.15349</strain>
    </source>
</reference>
<protein>
    <recommendedName>
        <fullName evidence="3">Nuclease</fullName>
    </recommendedName>
</protein>
<comment type="caution">
    <text evidence="1">The sequence shown here is derived from an EMBL/GenBank/DDBJ whole genome shotgun (WGS) entry which is preliminary data.</text>
</comment>